<protein>
    <submittedName>
        <fullName evidence="12">Putative Phospholipid-transporting ATPase IA</fullName>
    </submittedName>
</protein>
<dbReference type="GO" id="GO:0005524">
    <property type="term" value="F:ATP binding"/>
    <property type="evidence" value="ECO:0007669"/>
    <property type="project" value="InterPro"/>
</dbReference>
<feature type="region of interest" description="Disordered" evidence="8">
    <location>
        <begin position="268"/>
        <end position="300"/>
    </location>
</feature>
<dbReference type="GO" id="GO:0045332">
    <property type="term" value="P:phospholipid translocation"/>
    <property type="evidence" value="ECO:0007669"/>
    <property type="project" value="TreeGrafter"/>
</dbReference>
<dbReference type="InterPro" id="IPR032630">
    <property type="entry name" value="P_typ_ATPase_c"/>
</dbReference>
<dbReference type="OrthoDB" id="377733at2759"/>
<evidence type="ECO:0000256" key="7">
    <source>
        <dbReference type="ARBA" id="ARBA00023136"/>
    </source>
</evidence>
<keyword evidence="6 9" id="KW-1133">Transmembrane helix</keyword>
<dbReference type="SUPFAM" id="SSF81653">
    <property type="entry name" value="Calcium ATPase, transduction domain A"/>
    <property type="match status" value="1"/>
</dbReference>
<feature type="transmembrane region" description="Helical" evidence="9">
    <location>
        <begin position="1201"/>
        <end position="1218"/>
    </location>
</feature>
<dbReference type="PANTHER" id="PTHR24092">
    <property type="entry name" value="PROBABLE PHOSPHOLIPID-TRANSPORTING ATPASE"/>
    <property type="match status" value="1"/>
</dbReference>
<dbReference type="GO" id="GO:0005886">
    <property type="term" value="C:plasma membrane"/>
    <property type="evidence" value="ECO:0007669"/>
    <property type="project" value="TreeGrafter"/>
</dbReference>
<dbReference type="InterPro" id="IPR044492">
    <property type="entry name" value="P_typ_ATPase_HD_dom"/>
</dbReference>
<evidence type="ECO:0000256" key="6">
    <source>
        <dbReference type="ARBA" id="ARBA00022989"/>
    </source>
</evidence>
<dbReference type="SUPFAM" id="SSF81665">
    <property type="entry name" value="Calcium ATPase, transmembrane domain M"/>
    <property type="match status" value="1"/>
</dbReference>
<dbReference type="SUPFAM" id="SSF56784">
    <property type="entry name" value="HAD-like"/>
    <property type="match status" value="1"/>
</dbReference>
<dbReference type="NCBIfam" id="TIGR01494">
    <property type="entry name" value="ATPase_P-type"/>
    <property type="match status" value="1"/>
</dbReference>
<dbReference type="SFLD" id="SFLDG00002">
    <property type="entry name" value="C1.7:_P-type_atpase_like"/>
    <property type="match status" value="1"/>
</dbReference>
<accession>A0A4Z1T7D0</accession>
<dbReference type="InterPro" id="IPR008250">
    <property type="entry name" value="ATPase_P-typ_transduc_dom_A_sf"/>
</dbReference>
<dbReference type="VEuPathDB" id="GiardiaDB:GMRT_12601"/>
<dbReference type="InterPro" id="IPR023299">
    <property type="entry name" value="ATPase_P-typ_cyto_dom_N"/>
</dbReference>
<feature type="transmembrane region" description="Helical" evidence="9">
    <location>
        <begin position="90"/>
        <end position="107"/>
    </location>
</feature>
<sequence>MAKGNCGAACSCCRKKGTVEDSSHYRNIQFNHYDSTKAKNNRISTCKYTWWNFPFKFLLEQYQRPNNIFFLIVFVSNCFPSLRVVTIGTLLTPIIFILVIGAIREIIEDVARAKADKLANSTQYRAIRQGEAFDTISANICQGDLLILRDGDEVPADCLLLYSHLVSKIAYVNTASLDGESNLKPRTAIFDQELTSLSERQCISLMQTIWGRVSVYPPNSNLSLFTGKASYTKGSSPALDHLLSPTSGSACTPARQSIAEVWRNTGIFGRQHSPEGTPTPAVASLKPESHRSEPDSVLAETSSTLVSDDVIYPDVGSLTPTSGVNAGIRECVSYDPYAVGTQTLFLATISSPTEKSKHMISTQDLRGDQGMVVTPNKKQRGRIVHFSTDNTLLRGMRLQNTPFAIGVVIYTGYETRLMMNQVQTHRKSSRVQQRLDRVLLLEILVMVVGLIICGGIAAGKNEYFVKHHSYAGFTPDGRFSVFLKRVMAFLILFSYSLPISLFVTLEISHLVQGIMIELDPKLRLPELVSCLKAGAENPLPPAKVQGLVKSSMLIEDLAEVDIIFSDKTGTLTRNEMVFHSYFTLPGGIRCIYDQITKTMSDSAEVTHAWLSLVSQEETTAVEDSISLAIFFALGLCNTIITFSNNGKVIYQGESPDEVAFAQAAAIFGLQLVERQADLVIYKYKVPLPKMEQFLPMGLELELRYCFPVVVPFTSTRKRMSIVVQEEGLDVPSVLLPLIEPYLSAGSPLPTPNPDLVAFKGFTYSRRTRKMYCTPLLLAETPGSPFLLSKGADTFLLPLCRTIGGLSPLDVPTVSAAIDRFSCEGLRTLAWATRQPTHEFLEEFLKTWPAISIRPEDDVEYQAHTALLEKDLSFLGATAIEDRLASLVPETLATLVGGGLKVWMLTGDKTQTAVNIARSSNLSPFEAQWLFLTMDNVYEKIGEIRSGKVVPAALPSFVSQKGDSEKLIALFTLLKEFETEISTRTVSGSKPTRRSSPTSANLQGSNQMGSPEVKETGLKKFASTIKNVFSFTDLYQKKQDYRTTIPFTTVIDSDVFKLIYQSGLHDFLLSITLHSTAVVCCRLSPEEKALIVTLTRKRDKQLTTLAIGDGANDCPMIKAAHIGVGIAGREGLHASNVSDFSIPEFRFLRRLLFVHGHYTHFRNSELIEYSIYKNIIITLLCGIYSGQSLFTAVMILNDKMLMMYNILLTFIPILVYSLCEKDIKDRVLELHPTVFRVFERKPEMNFRSIGLRIAVAIYQSIVLYLWSWYGMASTLTTRDGYSADFSVFGYYLLFELVCTVTVTFCINVFMWTWLTFAAIIFSILCFIVLVVLANYTLFFTDTLYGVPAFASRTLNFWIISVGAVATATLPILFYSLTVALYRPWSHHLLHYQYRHQLRDCCGRVLDTAGDITRAERYDECLAKVQTLMARGELAVETA</sequence>
<evidence type="ECO:0000256" key="5">
    <source>
        <dbReference type="ARBA" id="ARBA00022967"/>
    </source>
</evidence>
<dbReference type="Pfam" id="PF16212">
    <property type="entry name" value="PhoLip_ATPase_C"/>
    <property type="match status" value="1"/>
</dbReference>
<evidence type="ECO:0000256" key="8">
    <source>
        <dbReference type="SAM" id="MobiDB-lite"/>
    </source>
</evidence>
<dbReference type="InterPro" id="IPR023214">
    <property type="entry name" value="HAD_sf"/>
</dbReference>
<keyword evidence="2 9" id="KW-0812">Transmembrane</keyword>
<evidence type="ECO:0000256" key="3">
    <source>
        <dbReference type="ARBA" id="ARBA00022723"/>
    </source>
</evidence>
<dbReference type="SFLD" id="SFLDF00027">
    <property type="entry name" value="p-type_atpase"/>
    <property type="match status" value="1"/>
</dbReference>
<feature type="transmembrane region" description="Helical" evidence="9">
    <location>
        <begin position="438"/>
        <end position="458"/>
    </location>
</feature>
<evidence type="ECO:0000256" key="4">
    <source>
        <dbReference type="ARBA" id="ARBA00022842"/>
    </source>
</evidence>
<dbReference type="PROSITE" id="PS00154">
    <property type="entry name" value="ATPASE_E1_E2"/>
    <property type="match status" value="1"/>
</dbReference>
<dbReference type="InterPro" id="IPR001757">
    <property type="entry name" value="P_typ_ATPase"/>
</dbReference>
<feature type="transmembrane region" description="Helical" evidence="9">
    <location>
        <begin position="1248"/>
        <end position="1268"/>
    </location>
</feature>
<dbReference type="Gene3D" id="3.40.1110.10">
    <property type="entry name" value="Calcium-transporting ATPase, cytoplasmic domain N"/>
    <property type="match status" value="1"/>
</dbReference>
<feature type="transmembrane region" description="Helical" evidence="9">
    <location>
        <begin position="486"/>
        <end position="505"/>
    </location>
</feature>
<feature type="domain" description="P-type ATPase N-terminal" evidence="10">
    <location>
        <begin position="36"/>
        <end position="86"/>
    </location>
</feature>
<dbReference type="InterPro" id="IPR036412">
    <property type="entry name" value="HAD-like_sf"/>
</dbReference>
<dbReference type="EMBL" id="VDLU01000002">
    <property type="protein sequence ID" value="TNJ28469.1"/>
    <property type="molecule type" value="Genomic_DNA"/>
</dbReference>
<gene>
    <name evidence="12" type="ORF">GMRT_12601</name>
</gene>
<evidence type="ECO:0000313" key="13">
    <source>
        <dbReference type="Proteomes" id="UP000315496"/>
    </source>
</evidence>
<keyword evidence="7 9" id="KW-0472">Membrane</keyword>
<evidence type="ECO:0000259" key="11">
    <source>
        <dbReference type="Pfam" id="PF16212"/>
    </source>
</evidence>
<evidence type="ECO:0000259" key="10">
    <source>
        <dbReference type="Pfam" id="PF16209"/>
    </source>
</evidence>
<proteinExistence type="predicted"/>
<reference evidence="12 13" key="1">
    <citation type="submission" date="2019-05" db="EMBL/GenBank/DDBJ databases">
        <title>The compact genome of Giardia muris reveals important steps in the evolution of intestinal protozoan parasites.</title>
        <authorList>
            <person name="Xu F."/>
            <person name="Jimenez-Gonzalez A."/>
            <person name="Einarsson E."/>
            <person name="Astvaldsson A."/>
            <person name="Peirasmaki D."/>
            <person name="Eckmann L."/>
            <person name="Andersson J.O."/>
            <person name="Svard S.G."/>
            <person name="Jerlstrom-Hultqvist J."/>
        </authorList>
    </citation>
    <scope>NUCLEOTIDE SEQUENCE [LARGE SCALE GENOMIC DNA]</scope>
    <source>
        <strain evidence="12 13">Roberts-Thomson</strain>
    </source>
</reference>
<comment type="subcellular location">
    <subcellularLocation>
        <location evidence="1">Membrane</location>
        <topology evidence="1">Multi-pass membrane protein</topology>
    </subcellularLocation>
</comment>
<feature type="compositionally biased region" description="Polar residues" evidence="8">
    <location>
        <begin position="983"/>
        <end position="1008"/>
    </location>
</feature>
<dbReference type="InterPro" id="IPR018303">
    <property type="entry name" value="ATPase_P-typ_P_site"/>
</dbReference>
<dbReference type="SUPFAM" id="SSF81660">
    <property type="entry name" value="Metal cation-transporting ATPase, ATP-binding domain N"/>
    <property type="match status" value="1"/>
</dbReference>
<evidence type="ECO:0000256" key="2">
    <source>
        <dbReference type="ARBA" id="ARBA00022692"/>
    </source>
</evidence>
<keyword evidence="4" id="KW-0460">Magnesium</keyword>
<comment type="caution">
    <text evidence="12">The sequence shown here is derived from an EMBL/GenBank/DDBJ whole genome shotgun (WGS) entry which is preliminary data.</text>
</comment>
<name>A0A4Z1T7D0_GIAMU</name>
<dbReference type="InterPro" id="IPR023298">
    <property type="entry name" value="ATPase_P-typ_TM_dom_sf"/>
</dbReference>
<dbReference type="Gene3D" id="3.40.50.1000">
    <property type="entry name" value="HAD superfamily/HAD-like"/>
    <property type="match status" value="2"/>
</dbReference>
<organism evidence="12 13">
    <name type="scientific">Giardia muris</name>
    <dbReference type="NCBI Taxonomy" id="5742"/>
    <lineage>
        <taxon>Eukaryota</taxon>
        <taxon>Metamonada</taxon>
        <taxon>Diplomonadida</taxon>
        <taxon>Hexamitidae</taxon>
        <taxon>Giardiinae</taxon>
        <taxon>Giardia</taxon>
    </lineage>
</organism>
<dbReference type="Pfam" id="PF16209">
    <property type="entry name" value="PhoLip_ATPase_N"/>
    <property type="match status" value="1"/>
</dbReference>
<keyword evidence="13" id="KW-1185">Reference proteome</keyword>
<dbReference type="Proteomes" id="UP000315496">
    <property type="component" value="Chromosome 2"/>
</dbReference>
<evidence type="ECO:0000256" key="9">
    <source>
        <dbReference type="SAM" id="Phobius"/>
    </source>
</evidence>
<feature type="domain" description="P-type ATPase C-terminal" evidence="11">
    <location>
        <begin position="1135"/>
        <end position="1382"/>
    </location>
</feature>
<evidence type="ECO:0000256" key="1">
    <source>
        <dbReference type="ARBA" id="ARBA00004141"/>
    </source>
</evidence>
<feature type="transmembrane region" description="Helical" evidence="9">
    <location>
        <begin position="1288"/>
        <end position="1308"/>
    </location>
</feature>
<dbReference type="Gene3D" id="1.20.1110.10">
    <property type="entry name" value="Calcium-transporting ATPase, transmembrane domain"/>
    <property type="match status" value="1"/>
</dbReference>
<keyword evidence="3" id="KW-0479">Metal-binding</keyword>
<dbReference type="GO" id="GO:0140326">
    <property type="term" value="F:ATPase-coupled intramembrane lipid transporter activity"/>
    <property type="evidence" value="ECO:0007669"/>
    <property type="project" value="TreeGrafter"/>
</dbReference>
<dbReference type="PANTHER" id="PTHR24092:SF150">
    <property type="entry name" value="PHOSPHOLIPID-TRANSPORTING ATPASE"/>
    <property type="match status" value="1"/>
</dbReference>
<dbReference type="InterPro" id="IPR032631">
    <property type="entry name" value="P-type_ATPase_N"/>
</dbReference>
<feature type="region of interest" description="Disordered" evidence="8">
    <location>
        <begin position="983"/>
        <end position="1011"/>
    </location>
</feature>
<dbReference type="Gene3D" id="2.70.150.10">
    <property type="entry name" value="Calcium-transporting ATPase, cytoplasmic transduction domain A"/>
    <property type="match status" value="1"/>
</dbReference>
<feature type="transmembrane region" description="Helical" evidence="9">
    <location>
        <begin position="1315"/>
        <end position="1336"/>
    </location>
</feature>
<dbReference type="SFLD" id="SFLDS00003">
    <property type="entry name" value="Haloacid_Dehalogenase"/>
    <property type="match status" value="1"/>
</dbReference>
<keyword evidence="5" id="KW-1278">Translocase</keyword>
<dbReference type="GO" id="GO:0016887">
    <property type="term" value="F:ATP hydrolysis activity"/>
    <property type="evidence" value="ECO:0007669"/>
    <property type="project" value="InterPro"/>
</dbReference>
<evidence type="ECO:0000313" key="12">
    <source>
        <dbReference type="EMBL" id="TNJ28469.1"/>
    </source>
</evidence>
<feature type="transmembrane region" description="Helical" evidence="9">
    <location>
        <begin position="1356"/>
        <end position="1380"/>
    </location>
</feature>
<dbReference type="GO" id="GO:0046872">
    <property type="term" value="F:metal ion binding"/>
    <property type="evidence" value="ECO:0007669"/>
    <property type="project" value="UniProtKB-KW"/>
</dbReference>